<proteinExistence type="inferred from homology"/>
<feature type="transmembrane region" description="Helical" evidence="8">
    <location>
        <begin position="16"/>
        <end position="37"/>
    </location>
</feature>
<keyword evidence="5 8" id="KW-0812">Transmembrane</keyword>
<dbReference type="PANTHER" id="PTHR30294">
    <property type="entry name" value="MEMBRANE COMPONENT OF ABC TRANSPORTER YHHJ-RELATED"/>
    <property type="match status" value="1"/>
</dbReference>
<reference evidence="10" key="1">
    <citation type="submission" date="2022-06" db="EMBL/GenBank/DDBJ databases">
        <title>Vallitalea longa sp. nov., an anaerobic bacterium isolated from marine sediment.</title>
        <authorList>
            <person name="Hirano S."/>
            <person name="Terahara T."/>
            <person name="Mori K."/>
            <person name="Hamada M."/>
            <person name="Matsumoto R."/>
            <person name="Kobayashi T."/>
        </authorList>
    </citation>
    <scope>NUCLEOTIDE SEQUENCE</scope>
    <source>
        <strain evidence="10">SH18-1</strain>
    </source>
</reference>
<organism evidence="10 11">
    <name type="scientific">Vallitalea longa</name>
    <dbReference type="NCBI Taxonomy" id="2936439"/>
    <lineage>
        <taxon>Bacteria</taxon>
        <taxon>Bacillati</taxon>
        <taxon>Bacillota</taxon>
        <taxon>Clostridia</taxon>
        <taxon>Lachnospirales</taxon>
        <taxon>Vallitaleaceae</taxon>
        <taxon>Vallitalea</taxon>
    </lineage>
</organism>
<evidence type="ECO:0000256" key="6">
    <source>
        <dbReference type="ARBA" id="ARBA00022989"/>
    </source>
</evidence>
<evidence type="ECO:0000256" key="3">
    <source>
        <dbReference type="ARBA" id="ARBA00022448"/>
    </source>
</evidence>
<feature type="transmembrane region" description="Helical" evidence="8">
    <location>
        <begin position="236"/>
        <end position="260"/>
    </location>
</feature>
<dbReference type="InterPro" id="IPR051449">
    <property type="entry name" value="ABC-2_transporter_component"/>
</dbReference>
<evidence type="ECO:0000313" key="10">
    <source>
        <dbReference type="EMBL" id="GKX29785.1"/>
    </source>
</evidence>
<evidence type="ECO:0000313" key="11">
    <source>
        <dbReference type="Proteomes" id="UP001144256"/>
    </source>
</evidence>
<evidence type="ECO:0000259" key="9">
    <source>
        <dbReference type="PROSITE" id="PS51012"/>
    </source>
</evidence>
<dbReference type="PANTHER" id="PTHR30294:SF38">
    <property type="entry name" value="TRANSPORT PERMEASE PROTEIN"/>
    <property type="match status" value="1"/>
</dbReference>
<protein>
    <submittedName>
        <fullName evidence="10">Transport permease YfiN</fullName>
    </submittedName>
</protein>
<dbReference type="GO" id="GO:0005886">
    <property type="term" value="C:plasma membrane"/>
    <property type="evidence" value="ECO:0007669"/>
    <property type="project" value="UniProtKB-SubCell"/>
</dbReference>
<dbReference type="PROSITE" id="PS51012">
    <property type="entry name" value="ABC_TM2"/>
    <property type="match status" value="1"/>
</dbReference>
<evidence type="ECO:0000256" key="2">
    <source>
        <dbReference type="ARBA" id="ARBA00007783"/>
    </source>
</evidence>
<dbReference type="Proteomes" id="UP001144256">
    <property type="component" value="Unassembled WGS sequence"/>
</dbReference>
<sequence length="386" mass="43682">MFAVLKVKILGCKKELPLLLCFIAMMLIFTYIFGASFTSDDNKPKVSVVDNIDSDISRMMISKLKDSNNIEIEETSYEAAESDVENSKSISAIVFNQSKNNDINLSIMYINETTDIMMVKNLLQSAVMTFRNNINLTDITYEYLNSKNIEIDKDLLSKNIMNDLEKLKDKRIFYKIDSSFIDSTYDGYDNLKQSLAGFSLFFSMFLVFFGIGTIIEEKKNYVWQRQLVSPIKNSAILSGNLMATFIVGFLNIFVMVYAGKYLFHVDWGKSDLGILLILGAFIFTVTCLGLFISSFFKTQQQLSAIVPVITVSTSMLGGCMWPLEMIKSKTLLFIANLTPQKWALEGIKDMIMYGHGIDAVVTPVLVLLLMGIVYLILGTRFIRMKN</sequence>
<comment type="caution">
    <text evidence="10">The sequence shown here is derived from an EMBL/GenBank/DDBJ whole genome shotgun (WGS) entry which is preliminary data.</text>
</comment>
<dbReference type="AlphaFoldDB" id="A0A9W5Y9J2"/>
<name>A0A9W5Y9J2_9FIRM</name>
<dbReference type="InterPro" id="IPR013525">
    <property type="entry name" value="ABC2_TM"/>
</dbReference>
<dbReference type="EMBL" id="BRLB01000005">
    <property type="protein sequence ID" value="GKX29785.1"/>
    <property type="molecule type" value="Genomic_DNA"/>
</dbReference>
<feature type="transmembrane region" description="Helical" evidence="8">
    <location>
        <begin position="272"/>
        <end position="292"/>
    </location>
</feature>
<dbReference type="GO" id="GO:0140359">
    <property type="term" value="F:ABC-type transporter activity"/>
    <property type="evidence" value="ECO:0007669"/>
    <property type="project" value="InterPro"/>
</dbReference>
<dbReference type="Pfam" id="PF12698">
    <property type="entry name" value="ABC2_membrane_3"/>
    <property type="match status" value="1"/>
</dbReference>
<evidence type="ECO:0000256" key="1">
    <source>
        <dbReference type="ARBA" id="ARBA00004651"/>
    </source>
</evidence>
<keyword evidence="3" id="KW-0813">Transport</keyword>
<gene>
    <name evidence="10" type="primary">yfiN</name>
    <name evidence="10" type="ORF">SH1V18_22650</name>
</gene>
<keyword evidence="6 8" id="KW-1133">Transmembrane helix</keyword>
<evidence type="ECO:0000256" key="8">
    <source>
        <dbReference type="SAM" id="Phobius"/>
    </source>
</evidence>
<feature type="transmembrane region" description="Helical" evidence="8">
    <location>
        <begin position="359"/>
        <end position="377"/>
    </location>
</feature>
<comment type="subcellular location">
    <subcellularLocation>
        <location evidence="1">Cell membrane</location>
        <topology evidence="1">Multi-pass membrane protein</topology>
    </subcellularLocation>
</comment>
<accession>A0A9W5Y9J2</accession>
<evidence type="ECO:0000256" key="7">
    <source>
        <dbReference type="ARBA" id="ARBA00023136"/>
    </source>
</evidence>
<feature type="transmembrane region" description="Helical" evidence="8">
    <location>
        <begin position="195"/>
        <end position="215"/>
    </location>
</feature>
<feature type="transmembrane region" description="Helical" evidence="8">
    <location>
        <begin position="304"/>
        <end position="323"/>
    </location>
</feature>
<dbReference type="InterPro" id="IPR047817">
    <property type="entry name" value="ABC2_TM_bact-type"/>
</dbReference>
<evidence type="ECO:0000256" key="5">
    <source>
        <dbReference type="ARBA" id="ARBA00022692"/>
    </source>
</evidence>
<keyword evidence="7 8" id="KW-0472">Membrane</keyword>
<feature type="domain" description="ABC transmembrane type-2" evidence="9">
    <location>
        <begin position="157"/>
        <end position="385"/>
    </location>
</feature>
<dbReference type="RefSeq" id="WP_281815454.1">
    <property type="nucleotide sequence ID" value="NZ_BRLB01000005.1"/>
</dbReference>
<evidence type="ECO:0000256" key="4">
    <source>
        <dbReference type="ARBA" id="ARBA00022475"/>
    </source>
</evidence>
<comment type="similarity">
    <text evidence="2">Belongs to the ABC-2 integral membrane protein family.</text>
</comment>
<keyword evidence="11" id="KW-1185">Reference proteome</keyword>
<keyword evidence="4" id="KW-1003">Cell membrane</keyword>